<dbReference type="NCBIfam" id="TIGR01891">
    <property type="entry name" value="amidohydrolases"/>
    <property type="match status" value="1"/>
</dbReference>
<dbReference type="GO" id="GO:0046657">
    <property type="term" value="P:folic acid catabolic process"/>
    <property type="evidence" value="ECO:0007669"/>
    <property type="project" value="TreeGrafter"/>
</dbReference>
<evidence type="ECO:0000259" key="1">
    <source>
        <dbReference type="Pfam" id="PF07687"/>
    </source>
</evidence>
<proteinExistence type="predicted"/>
<dbReference type="InterPro" id="IPR052030">
    <property type="entry name" value="Peptidase_M20/M20A_hydrolases"/>
</dbReference>
<comment type="caution">
    <text evidence="2">The sequence shown here is derived from an EMBL/GenBank/DDBJ whole genome shotgun (WGS) entry which is preliminary data.</text>
</comment>
<accession>A0A562SQR4</accession>
<dbReference type="GO" id="GO:0071713">
    <property type="term" value="F:para-aminobenzoyl-glutamate hydrolase activity"/>
    <property type="evidence" value="ECO:0007669"/>
    <property type="project" value="TreeGrafter"/>
</dbReference>
<evidence type="ECO:0000313" key="3">
    <source>
        <dbReference type="Proteomes" id="UP000316167"/>
    </source>
</evidence>
<dbReference type="InterPro" id="IPR036264">
    <property type="entry name" value="Bact_exopeptidase_dim_dom"/>
</dbReference>
<name>A0A562SQR4_9BACT</name>
<dbReference type="EMBL" id="VLLE01000003">
    <property type="protein sequence ID" value="TWI83354.1"/>
    <property type="molecule type" value="Genomic_DNA"/>
</dbReference>
<dbReference type="OrthoDB" id="9781032at2"/>
<evidence type="ECO:0000313" key="2">
    <source>
        <dbReference type="EMBL" id="TWI83354.1"/>
    </source>
</evidence>
<dbReference type="PANTHER" id="PTHR30575">
    <property type="entry name" value="PEPTIDASE M20"/>
    <property type="match status" value="1"/>
</dbReference>
<dbReference type="Gene3D" id="3.30.70.360">
    <property type="match status" value="1"/>
</dbReference>
<dbReference type="PANTHER" id="PTHR30575:SF0">
    <property type="entry name" value="XAA-ARG DIPEPTIDASE"/>
    <property type="match status" value="1"/>
</dbReference>
<dbReference type="AlphaFoldDB" id="A0A562SQR4"/>
<sequence>MRFFSTAFLLFVWMHTNAQTKSVANPKAEAWKKEVIKAIDGRAKDAQVMVDMVFSFSELGFHETETAAYLTKILEENGFTIQRGIAGIPTAWTATWGNGKPFIALGSDVDCIPKASQKPGVAFKAPIVEDAPGHGEGHNSGLPLLILSAIEVKKIMEREKLPGTLMIWPGVAEELVGSKAWYIRDGYFKNVDACIFTHVGNNLGVSWGDAGNNGLVSVEFMFEGSAAHAAGAPWRAKSALDAVELMNIGWNYKREHLKPTQRSHYVVTDGGDQPNVVPSKAAVWYYFRERTYEDIKAMYDDGIRIANGAAMMTNTTVKYRLLGTAWPGHFNKAIAEAMYKNIQTVGLPTWSNEDQALARAVQKISGAPKKDMRGNAIDGLAVKLDTLNGPVQFSMGGGSDDIADIAWNVPTVVLRFPGNIPGTPGHSWVDGIAMATPIAHKGVVAGSKAVAATLIDMLTNPKIIADAWTYHNNLQTKEVKYKPFVDADTKPAVFLNTEIMQQYRPKLKQFYYDPSKYNTYLEQLGITYPTLEEKK</sequence>
<dbReference type="RefSeq" id="WP_144885437.1">
    <property type="nucleotide sequence ID" value="NZ_VLLE01000003.1"/>
</dbReference>
<reference evidence="2 3" key="1">
    <citation type="journal article" date="2015" name="Stand. Genomic Sci.">
        <title>Genomic Encyclopedia of Bacterial and Archaeal Type Strains, Phase III: the genomes of soil and plant-associated and newly described type strains.</title>
        <authorList>
            <person name="Whitman W.B."/>
            <person name="Woyke T."/>
            <person name="Klenk H.P."/>
            <person name="Zhou Y."/>
            <person name="Lilburn T.G."/>
            <person name="Beck B.J."/>
            <person name="De Vos P."/>
            <person name="Vandamme P."/>
            <person name="Eisen J.A."/>
            <person name="Garrity G."/>
            <person name="Hugenholtz P."/>
            <person name="Kyrpides N.C."/>
        </authorList>
    </citation>
    <scope>NUCLEOTIDE SEQUENCE [LARGE SCALE GENOMIC DNA]</scope>
    <source>
        <strain evidence="2 3">CGMCC 1.7271</strain>
    </source>
</reference>
<dbReference type="Pfam" id="PF07687">
    <property type="entry name" value="M20_dimer"/>
    <property type="match status" value="1"/>
</dbReference>
<dbReference type="Gene3D" id="3.40.630.10">
    <property type="entry name" value="Zn peptidases"/>
    <property type="match status" value="2"/>
</dbReference>
<dbReference type="Proteomes" id="UP000316167">
    <property type="component" value="Unassembled WGS sequence"/>
</dbReference>
<dbReference type="InterPro" id="IPR011650">
    <property type="entry name" value="Peptidase_M20_dimer"/>
</dbReference>
<dbReference type="SUPFAM" id="SSF53187">
    <property type="entry name" value="Zn-dependent exopeptidases"/>
    <property type="match status" value="1"/>
</dbReference>
<dbReference type="SUPFAM" id="SSF55031">
    <property type="entry name" value="Bacterial exopeptidase dimerisation domain"/>
    <property type="match status" value="1"/>
</dbReference>
<dbReference type="GO" id="GO:0016805">
    <property type="term" value="F:dipeptidase activity"/>
    <property type="evidence" value="ECO:0007669"/>
    <property type="project" value="TreeGrafter"/>
</dbReference>
<gene>
    <name evidence="2" type="ORF">IQ13_1464</name>
</gene>
<organism evidence="2 3">
    <name type="scientific">Lacibacter cauensis</name>
    <dbReference type="NCBI Taxonomy" id="510947"/>
    <lineage>
        <taxon>Bacteria</taxon>
        <taxon>Pseudomonadati</taxon>
        <taxon>Bacteroidota</taxon>
        <taxon>Chitinophagia</taxon>
        <taxon>Chitinophagales</taxon>
        <taxon>Chitinophagaceae</taxon>
        <taxon>Lacibacter</taxon>
    </lineage>
</organism>
<feature type="domain" description="Peptidase M20 dimerisation" evidence="1">
    <location>
        <begin position="211"/>
        <end position="297"/>
    </location>
</feature>
<protein>
    <submittedName>
        <fullName evidence="2">Aminobenzoyl-glutamate utilization protein B</fullName>
    </submittedName>
</protein>
<dbReference type="InterPro" id="IPR017439">
    <property type="entry name" value="Amidohydrolase"/>
</dbReference>
<dbReference type="GO" id="GO:0005737">
    <property type="term" value="C:cytoplasm"/>
    <property type="evidence" value="ECO:0007669"/>
    <property type="project" value="TreeGrafter"/>
</dbReference>
<keyword evidence="3" id="KW-1185">Reference proteome</keyword>